<dbReference type="EC" id="2.5.1.72" evidence="2 9"/>
<proteinExistence type="inferred from homology"/>
<dbReference type="GO" id="GO:0034628">
    <property type="term" value="P:'de novo' NAD+ biosynthetic process from L-aspartate"/>
    <property type="evidence" value="ECO:0007669"/>
    <property type="project" value="TreeGrafter"/>
</dbReference>
<accession>A0A1H9ZMG3</accession>
<comment type="cofactor">
    <cofactor evidence="9">
        <name>[4Fe-4S] cluster</name>
        <dbReference type="ChEBI" id="CHEBI:49883"/>
    </cofactor>
    <text evidence="9">Binds 1 [4Fe-4S] cluster per subunit.</text>
</comment>
<keyword evidence="6 9" id="KW-0479">Metal-binding</keyword>
<evidence type="ECO:0000256" key="5">
    <source>
        <dbReference type="ARBA" id="ARBA00022679"/>
    </source>
</evidence>
<protein>
    <recommendedName>
        <fullName evidence="2 9">Quinolinate synthase</fullName>
        <ecNumber evidence="2 9">2.5.1.72</ecNumber>
    </recommendedName>
</protein>
<dbReference type="PANTHER" id="PTHR30573:SF0">
    <property type="entry name" value="QUINOLINATE SYNTHASE, CHLOROPLASTIC"/>
    <property type="match status" value="1"/>
</dbReference>
<keyword evidence="7 9" id="KW-0408">Iron</keyword>
<dbReference type="PANTHER" id="PTHR30573">
    <property type="entry name" value="QUINOLINATE SYNTHETASE A"/>
    <property type="match status" value="1"/>
</dbReference>
<keyword evidence="5 9" id="KW-0808">Transferase</keyword>
<feature type="binding site" evidence="9">
    <location>
        <position position="320"/>
    </location>
    <ligand>
        <name>[4Fe-4S] cluster</name>
        <dbReference type="ChEBI" id="CHEBI:49883"/>
    </ligand>
</feature>
<feature type="binding site" evidence="9">
    <location>
        <position position="78"/>
    </location>
    <ligand>
        <name>iminosuccinate</name>
        <dbReference type="ChEBI" id="CHEBI:77875"/>
    </ligand>
</feature>
<dbReference type="Gene3D" id="3.40.50.10800">
    <property type="entry name" value="NadA-like"/>
    <property type="match status" value="3"/>
</dbReference>
<evidence type="ECO:0000256" key="6">
    <source>
        <dbReference type="ARBA" id="ARBA00022723"/>
    </source>
</evidence>
<dbReference type="GO" id="GO:0005829">
    <property type="term" value="C:cytosol"/>
    <property type="evidence" value="ECO:0007669"/>
    <property type="project" value="TreeGrafter"/>
</dbReference>
<evidence type="ECO:0000256" key="3">
    <source>
        <dbReference type="ARBA" id="ARBA00022485"/>
    </source>
</evidence>
<dbReference type="NCBIfam" id="TIGR00550">
    <property type="entry name" value="nadA"/>
    <property type="match status" value="1"/>
</dbReference>
<keyword evidence="4 9" id="KW-0662">Pyridine nucleotide biosynthesis</keyword>
<comment type="function">
    <text evidence="9">Catalyzes the condensation of iminoaspartate with dihydroxyacetone phosphate to form quinolinate.</text>
</comment>
<feature type="binding site" evidence="9">
    <location>
        <position position="95"/>
    </location>
    <ligand>
        <name>iminosuccinate</name>
        <dbReference type="ChEBI" id="CHEBI:77875"/>
    </ligand>
</feature>
<dbReference type="InterPro" id="IPR036094">
    <property type="entry name" value="NadA_sf"/>
</dbReference>
<evidence type="ECO:0000256" key="9">
    <source>
        <dbReference type="HAMAP-Rule" id="MF_00568"/>
    </source>
</evidence>
<feature type="binding site" evidence="9">
    <location>
        <position position="140"/>
    </location>
    <ligand>
        <name>[4Fe-4S] cluster</name>
        <dbReference type="ChEBI" id="CHEBI:49883"/>
    </ligand>
</feature>
<organism evidence="10 11">
    <name type="scientific">Draconibacterium orientale</name>
    <dbReference type="NCBI Taxonomy" id="1168034"/>
    <lineage>
        <taxon>Bacteria</taxon>
        <taxon>Pseudomonadati</taxon>
        <taxon>Bacteroidota</taxon>
        <taxon>Bacteroidia</taxon>
        <taxon>Marinilabiliales</taxon>
        <taxon>Prolixibacteraceae</taxon>
        <taxon>Draconibacterium</taxon>
    </lineage>
</organism>
<comment type="subcellular location">
    <subcellularLocation>
        <location evidence="9">Cytoplasm</location>
    </subcellularLocation>
</comment>
<name>A0A1H9ZMG3_9BACT</name>
<evidence type="ECO:0000313" key="11">
    <source>
        <dbReference type="Proteomes" id="UP000181981"/>
    </source>
</evidence>
<dbReference type="UniPathway" id="UPA00253">
    <property type="reaction ID" value="UER00327"/>
</dbReference>
<evidence type="ECO:0000256" key="4">
    <source>
        <dbReference type="ARBA" id="ARBA00022642"/>
    </source>
</evidence>
<evidence type="ECO:0000313" key="10">
    <source>
        <dbReference type="EMBL" id="SES82832.1"/>
    </source>
</evidence>
<feature type="binding site" evidence="9">
    <location>
        <position position="183"/>
    </location>
    <ligand>
        <name>iminosuccinate</name>
        <dbReference type="ChEBI" id="CHEBI:77875"/>
    </ligand>
</feature>
<dbReference type="InterPro" id="IPR023066">
    <property type="entry name" value="Quinolinate_synth_type2"/>
</dbReference>
<evidence type="ECO:0000256" key="1">
    <source>
        <dbReference type="ARBA" id="ARBA00005065"/>
    </source>
</evidence>
<dbReference type="EMBL" id="FOHT01000002">
    <property type="protein sequence ID" value="SES82832.1"/>
    <property type="molecule type" value="Genomic_DNA"/>
</dbReference>
<comment type="catalytic activity">
    <reaction evidence="9">
        <text>iminosuccinate + dihydroxyacetone phosphate = quinolinate + phosphate + 2 H2O + H(+)</text>
        <dbReference type="Rhea" id="RHEA:25888"/>
        <dbReference type="ChEBI" id="CHEBI:15377"/>
        <dbReference type="ChEBI" id="CHEBI:15378"/>
        <dbReference type="ChEBI" id="CHEBI:29959"/>
        <dbReference type="ChEBI" id="CHEBI:43474"/>
        <dbReference type="ChEBI" id="CHEBI:57642"/>
        <dbReference type="ChEBI" id="CHEBI:77875"/>
        <dbReference type="EC" id="2.5.1.72"/>
    </reaction>
</comment>
<comment type="pathway">
    <text evidence="1 9">Cofactor biosynthesis; NAD(+) biosynthesis; quinolinate from iminoaspartate: step 1/1.</text>
</comment>
<dbReference type="SUPFAM" id="SSF142754">
    <property type="entry name" value="NadA-like"/>
    <property type="match status" value="1"/>
</dbReference>
<gene>
    <name evidence="9" type="primary">nadA</name>
    <name evidence="10" type="ORF">SAMN05444285_102201</name>
</gene>
<feature type="binding site" evidence="9">
    <location>
        <begin position="166"/>
        <end position="168"/>
    </location>
    <ligand>
        <name>iminosuccinate</name>
        <dbReference type="ChEBI" id="CHEBI:77875"/>
    </ligand>
</feature>
<keyword evidence="3 9" id="KW-0004">4Fe-4S</keyword>
<keyword evidence="9" id="KW-0963">Cytoplasm</keyword>
<sequence length="364" mass="40664">MRLFLCFKTKHLTDITVFSSGIYIFAPCLFRQREMKQLHIEKMLNEKGYIEETIDPGLKLVEEIKRLKKEKNAVILSHFYVEGELQDIADYVGDSLGLAQAAAKVDADIIVFVGVHFMAETAKIINPDKKVILPDLKASCSLAESAPADKFAAFKAQYPDHKVITYVNATAALKTMSDIVCTSANAQKIVDSFPADEKLIFAPDKNLGNYINSITGRSMVLWDGACMVHEKYSVEKIIDLMDKNPDAEFIAHPECEKPVLLLAKHIGSTTALLNYVQSSEAKKFIVATESGILHQMTKACPDKVFIPAPSNDSTCACNDCEYMKLNSLQKLYICLKHEQPEVTLPQDVIEKARIPIQRMLEISK</sequence>
<keyword evidence="8 9" id="KW-0411">Iron-sulfur</keyword>
<dbReference type="AlphaFoldDB" id="A0A1H9ZMG3"/>
<evidence type="ECO:0000256" key="8">
    <source>
        <dbReference type="ARBA" id="ARBA00023014"/>
    </source>
</evidence>
<feature type="binding site" evidence="9">
    <location>
        <position position="226"/>
    </location>
    <ligand>
        <name>[4Fe-4S] cluster</name>
        <dbReference type="ChEBI" id="CHEBI:49883"/>
    </ligand>
</feature>
<dbReference type="Proteomes" id="UP000181981">
    <property type="component" value="Unassembled WGS sequence"/>
</dbReference>
<evidence type="ECO:0000256" key="2">
    <source>
        <dbReference type="ARBA" id="ARBA00012669"/>
    </source>
</evidence>
<dbReference type="GO" id="GO:0008987">
    <property type="term" value="F:quinolinate synthetase A activity"/>
    <property type="evidence" value="ECO:0007669"/>
    <property type="project" value="UniProtKB-UniRule"/>
</dbReference>
<feature type="binding site" evidence="9">
    <location>
        <position position="269"/>
    </location>
    <ligand>
        <name>iminosuccinate</name>
        <dbReference type="ChEBI" id="CHEBI:77875"/>
    </ligand>
</feature>
<feature type="binding site" evidence="9">
    <location>
        <begin position="252"/>
        <end position="254"/>
    </location>
    <ligand>
        <name>iminosuccinate</name>
        <dbReference type="ChEBI" id="CHEBI:77875"/>
    </ligand>
</feature>
<dbReference type="GO" id="GO:0051539">
    <property type="term" value="F:4 iron, 4 sulfur cluster binding"/>
    <property type="evidence" value="ECO:0007669"/>
    <property type="project" value="UniProtKB-KW"/>
</dbReference>
<dbReference type="Pfam" id="PF02445">
    <property type="entry name" value="NadA"/>
    <property type="match status" value="1"/>
</dbReference>
<dbReference type="InterPro" id="IPR003473">
    <property type="entry name" value="NadA"/>
</dbReference>
<reference evidence="10 11" key="1">
    <citation type="submission" date="2016-10" db="EMBL/GenBank/DDBJ databases">
        <authorList>
            <person name="de Groot N.N."/>
        </authorList>
    </citation>
    <scope>NUCLEOTIDE SEQUENCE [LARGE SCALE GENOMIC DNA]</scope>
    <source>
        <strain evidence="10 11">DSM 25947</strain>
    </source>
</reference>
<comment type="similarity">
    <text evidence="9">Belongs to the quinolinate synthase family. Type 2 subfamily.</text>
</comment>
<dbReference type="GO" id="GO:0046872">
    <property type="term" value="F:metal ion binding"/>
    <property type="evidence" value="ECO:0007669"/>
    <property type="project" value="UniProtKB-KW"/>
</dbReference>
<dbReference type="HAMAP" id="MF_00568">
    <property type="entry name" value="NadA_type2"/>
    <property type="match status" value="1"/>
</dbReference>
<dbReference type="NCBIfam" id="NF006878">
    <property type="entry name" value="PRK09375.1-2"/>
    <property type="match status" value="1"/>
</dbReference>
<evidence type="ECO:0000256" key="7">
    <source>
        <dbReference type="ARBA" id="ARBA00023004"/>
    </source>
</evidence>